<dbReference type="AlphaFoldDB" id="A0A8S2RQT2"/>
<proteinExistence type="predicted"/>
<comment type="caution">
    <text evidence="2">The sequence shown here is derived from an EMBL/GenBank/DDBJ whole genome shotgun (WGS) entry which is preliminary data.</text>
</comment>
<gene>
    <name evidence="2" type="ORF">BYL167_LOCUS22626</name>
    <name evidence="3" type="ORF">GIL414_LOCUS82178</name>
</gene>
<dbReference type="EMBL" id="CAJOBH010013641">
    <property type="protein sequence ID" value="CAF4176437.1"/>
    <property type="molecule type" value="Genomic_DNA"/>
</dbReference>
<accession>A0A8S2RQT2</accession>
<protein>
    <submittedName>
        <fullName evidence="2">Uncharacterized protein</fullName>
    </submittedName>
</protein>
<organism evidence="2 4">
    <name type="scientific">Rotaria magnacalcarata</name>
    <dbReference type="NCBI Taxonomy" id="392030"/>
    <lineage>
        <taxon>Eukaryota</taxon>
        <taxon>Metazoa</taxon>
        <taxon>Spiralia</taxon>
        <taxon>Gnathifera</taxon>
        <taxon>Rotifera</taxon>
        <taxon>Eurotatoria</taxon>
        <taxon>Bdelloidea</taxon>
        <taxon>Philodinida</taxon>
        <taxon>Philodinidae</taxon>
        <taxon>Rotaria</taxon>
    </lineage>
</organism>
<sequence>ILMVYINDFNNVKSKYIELKEKYGGINQQIQLFLSSNLGLSKQTEARVNNGDGQSQSLCDECEDIHGFDSDDDEHDAKSHKIKKKIIQ</sequence>
<reference evidence="2" key="1">
    <citation type="submission" date="2021-02" db="EMBL/GenBank/DDBJ databases">
        <authorList>
            <person name="Nowell W R."/>
        </authorList>
    </citation>
    <scope>NUCLEOTIDE SEQUENCE</scope>
</reference>
<evidence type="ECO:0000313" key="2">
    <source>
        <dbReference type="EMBL" id="CAF4176437.1"/>
    </source>
</evidence>
<feature type="region of interest" description="Disordered" evidence="1">
    <location>
        <begin position="68"/>
        <end position="88"/>
    </location>
</feature>
<evidence type="ECO:0000256" key="1">
    <source>
        <dbReference type="SAM" id="MobiDB-lite"/>
    </source>
</evidence>
<feature type="non-terminal residue" evidence="2">
    <location>
        <position position="1"/>
    </location>
</feature>
<dbReference type="Proteomes" id="UP000681720">
    <property type="component" value="Unassembled WGS sequence"/>
</dbReference>
<evidence type="ECO:0000313" key="3">
    <source>
        <dbReference type="EMBL" id="CAF5216977.1"/>
    </source>
</evidence>
<feature type="compositionally biased region" description="Basic and acidic residues" evidence="1">
    <location>
        <begin position="68"/>
        <end position="79"/>
    </location>
</feature>
<dbReference type="Proteomes" id="UP000681967">
    <property type="component" value="Unassembled WGS sequence"/>
</dbReference>
<dbReference type="EMBL" id="CAJOBJ010359418">
    <property type="protein sequence ID" value="CAF5216977.1"/>
    <property type="molecule type" value="Genomic_DNA"/>
</dbReference>
<evidence type="ECO:0000313" key="4">
    <source>
        <dbReference type="Proteomes" id="UP000681967"/>
    </source>
</evidence>
<name>A0A8S2RQT2_9BILA</name>